<evidence type="ECO:0000313" key="2">
    <source>
        <dbReference type="EMBL" id="KAF2872510.1"/>
    </source>
</evidence>
<dbReference type="Proteomes" id="UP000481861">
    <property type="component" value="Unassembled WGS sequence"/>
</dbReference>
<name>A0A7C8IF03_9PLEO</name>
<dbReference type="EMBL" id="JAADJZ010000009">
    <property type="protein sequence ID" value="KAF2872510.1"/>
    <property type="molecule type" value="Genomic_DNA"/>
</dbReference>
<evidence type="ECO:0000256" key="1">
    <source>
        <dbReference type="SAM" id="MobiDB-lite"/>
    </source>
</evidence>
<keyword evidence="3" id="KW-1185">Reference proteome</keyword>
<protein>
    <submittedName>
        <fullName evidence="2">Uncharacterized protein</fullName>
    </submittedName>
</protein>
<proteinExistence type="predicted"/>
<organism evidence="2 3">
    <name type="scientific">Massariosphaeria phaeospora</name>
    <dbReference type="NCBI Taxonomy" id="100035"/>
    <lineage>
        <taxon>Eukaryota</taxon>
        <taxon>Fungi</taxon>
        <taxon>Dikarya</taxon>
        <taxon>Ascomycota</taxon>
        <taxon>Pezizomycotina</taxon>
        <taxon>Dothideomycetes</taxon>
        <taxon>Pleosporomycetidae</taxon>
        <taxon>Pleosporales</taxon>
        <taxon>Pleosporales incertae sedis</taxon>
        <taxon>Massariosphaeria</taxon>
    </lineage>
</organism>
<dbReference type="AlphaFoldDB" id="A0A7C8IF03"/>
<sequence length="149" mass="15720">MHPPHPSSARTMPNAANPPSLPADPSGTTTYLPALRTCTHTDTTAAVDHPRSDPPKPRPSQVKSGQSDDKAQGTQAAHASQVASLRRSRVAHIYLPVTQHTRGTAHPGGGDTQIQFPFYVIPLPGAFFHSTQHKPAAPPCVPLDTSSGT</sequence>
<feature type="region of interest" description="Disordered" evidence="1">
    <location>
        <begin position="1"/>
        <end position="85"/>
    </location>
</feature>
<reference evidence="2 3" key="1">
    <citation type="submission" date="2020-01" db="EMBL/GenBank/DDBJ databases">
        <authorList>
            <consortium name="DOE Joint Genome Institute"/>
            <person name="Haridas S."/>
            <person name="Albert R."/>
            <person name="Binder M."/>
            <person name="Bloem J."/>
            <person name="Labutti K."/>
            <person name="Salamov A."/>
            <person name="Andreopoulos B."/>
            <person name="Baker S.E."/>
            <person name="Barry K."/>
            <person name="Bills G."/>
            <person name="Bluhm B.H."/>
            <person name="Cannon C."/>
            <person name="Castanera R."/>
            <person name="Culley D.E."/>
            <person name="Daum C."/>
            <person name="Ezra D."/>
            <person name="Gonzalez J.B."/>
            <person name="Henrissat B."/>
            <person name="Kuo A."/>
            <person name="Liang C."/>
            <person name="Lipzen A."/>
            <person name="Lutzoni F."/>
            <person name="Magnuson J."/>
            <person name="Mondo S."/>
            <person name="Nolan M."/>
            <person name="Ohm R."/>
            <person name="Pangilinan J."/>
            <person name="Park H.-J.H."/>
            <person name="Ramirez L."/>
            <person name="Alfaro M."/>
            <person name="Sun H."/>
            <person name="Tritt A."/>
            <person name="Yoshinaga Y."/>
            <person name="Zwiers L.-H.L."/>
            <person name="Turgeon B.G."/>
            <person name="Goodwin S.B."/>
            <person name="Spatafora J.W."/>
            <person name="Crous P.W."/>
            <person name="Grigoriev I.V."/>
        </authorList>
    </citation>
    <scope>NUCLEOTIDE SEQUENCE [LARGE SCALE GENOMIC DNA]</scope>
    <source>
        <strain evidence="2 3">CBS 611.86</strain>
    </source>
</reference>
<accession>A0A7C8IF03</accession>
<gene>
    <name evidence="2" type="ORF">BDV95DRAFT_386606</name>
</gene>
<feature type="compositionally biased region" description="Polar residues" evidence="1">
    <location>
        <begin position="72"/>
        <end position="83"/>
    </location>
</feature>
<comment type="caution">
    <text evidence="2">The sequence shown here is derived from an EMBL/GenBank/DDBJ whole genome shotgun (WGS) entry which is preliminary data.</text>
</comment>
<evidence type="ECO:0000313" key="3">
    <source>
        <dbReference type="Proteomes" id="UP000481861"/>
    </source>
</evidence>